<dbReference type="Proteomes" id="UP000557217">
    <property type="component" value="Unassembled WGS sequence"/>
</dbReference>
<dbReference type="AlphaFoldDB" id="A0A840PPZ6"/>
<sequence length="246" mass="28751">MNSYERFAEVYDVLMEDIPYDQYVKWVTAFAPSSNYPTLLDVGCGTGTLSILFSKAGYQVSGIDLSESMLTIAQERSQKEDLTIPFYHMSMDDLEGFSNIDVVVIPIDSINYLQSEKQVKETFKRVYSSLRVGGQLFFDVHSVYKMDEIFLQSPFTYDDGEIFYIWYTEKGEEEHSVVHDITFFVMEDLTNLYERFDEQHYQRTFSIETYENWLKEVGFSQIFITADWEDQSPTNTSGRIFIRAVK</sequence>
<organism evidence="4 5">
    <name type="scientific">Ureibacillus thermosphaericus</name>
    <dbReference type="NCBI Taxonomy" id="51173"/>
    <lineage>
        <taxon>Bacteria</taxon>
        <taxon>Bacillati</taxon>
        <taxon>Bacillota</taxon>
        <taxon>Bacilli</taxon>
        <taxon>Bacillales</taxon>
        <taxon>Caryophanaceae</taxon>
        <taxon>Ureibacillus</taxon>
    </lineage>
</organism>
<dbReference type="GO" id="GO:0032259">
    <property type="term" value="P:methylation"/>
    <property type="evidence" value="ECO:0007669"/>
    <property type="project" value="UniProtKB-KW"/>
</dbReference>
<feature type="domain" description="Methyltransferase" evidence="3">
    <location>
        <begin position="40"/>
        <end position="134"/>
    </location>
</feature>
<dbReference type="Gene3D" id="2.20.25.110">
    <property type="entry name" value="S-adenosyl-L-methionine-dependent methyltransferases"/>
    <property type="match status" value="1"/>
</dbReference>
<dbReference type="PANTHER" id="PTHR43861:SF1">
    <property type="entry name" value="TRANS-ACONITATE 2-METHYLTRANSFERASE"/>
    <property type="match status" value="1"/>
</dbReference>
<dbReference type="RefSeq" id="WP_311733649.1">
    <property type="nucleotide sequence ID" value="NZ_JAAXPW010000054.1"/>
</dbReference>
<evidence type="ECO:0000259" key="3">
    <source>
        <dbReference type="Pfam" id="PF13649"/>
    </source>
</evidence>
<dbReference type="InterPro" id="IPR041698">
    <property type="entry name" value="Methyltransf_25"/>
</dbReference>
<dbReference type="InterPro" id="IPR029063">
    <property type="entry name" value="SAM-dependent_MTases_sf"/>
</dbReference>
<dbReference type="Gene3D" id="3.40.50.150">
    <property type="entry name" value="Vaccinia Virus protein VP39"/>
    <property type="match status" value="1"/>
</dbReference>
<evidence type="ECO:0000313" key="4">
    <source>
        <dbReference type="EMBL" id="MBB5150485.1"/>
    </source>
</evidence>
<dbReference type="GO" id="GO:0008168">
    <property type="term" value="F:methyltransferase activity"/>
    <property type="evidence" value="ECO:0007669"/>
    <property type="project" value="UniProtKB-KW"/>
</dbReference>
<comment type="caution">
    <text evidence="4">The sequence shown here is derived from an EMBL/GenBank/DDBJ whole genome shotgun (WGS) entry which is preliminary data.</text>
</comment>
<proteinExistence type="predicted"/>
<dbReference type="SUPFAM" id="SSF53335">
    <property type="entry name" value="S-adenosyl-L-methionine-dependent methyltransferases"/>
    <property type="match status" value="1"/>
</dbReference>
<keyword evidence="1 4" id="KW-0489">Methyltransferase</keyword>
<reference evidence="4 5" key="1">
    <citation type="submission" date="2020-08" db="EMBL/GenBank/DDBJ databases">
        <title>Genomic Encyclopedia of Type Strains, Phase IV (KMG-IV): sequencing the most valuable type-strain genomes for metagenomic binning, comparative biology and taxonomic classification.</title>
        <authorList>
            <person name="Goeker M."/>
        </authorList>
    </citation>
    <scope>NUCLEOTIDE SEQUENCE [LARGE SCALE GENOMIC DNA]</scope>
    <source>
        <strain evidence="4 5">DSM 10633</strain>
    </source>
</reference>
<evidence type="ECO:0000256" key="2">
    <source>
        <dbReference type="ARBA" id="ARBA00022679"/>
    </source>
</evidence>
<keyword evidence="4" id="KW-0830">Ubiquinone</keyword>
<accession>A0A840PPZ6</accession>
<gene>
    <name evidence="4" type="ORF">HNR36_002911</name>
</gene>
<dbReference type="Pfam" id="PF13649">
    <property type="entry name" value="Methyltransf_25"/>
    <property type="match status" value="1"/>
</dbReference>
<dbReference type="CDD" id="cd02440">
    <property type="entry name" value="AdoMet_MTases"/>
    <property type="match status" value="1"/>
</dbReference>
<keyword evidence="2" id="KW-0808">Transferase</keyword>
<protein>
    <submittedName>
        <fullName evidence="4">Ubiquinone/menaquinone biosynthesis C-methylase UbiE</fullName>
    </submittedName>
</protein>
<dbReference type="EMBL" id="JACHGZ010000058">
    <property type="protein sequence ID" value="MBB5150485.1"/>
    <property type="molecule type" value="Genomic_DNA"/>
</dbReference>
<name>A0A840PPZ6_URETH</name>
<evidence type="ECO:0000313" key="5">
    <source>
        <dbReference type="Proteomes" id="UP000557217"/>
    </source>
</evidence>
<keyword evidence="5" id="KW-1185">Reference proteome</keyword>
<dbReference type="PANTHER" id="PTHR43861">
    <property type="entry name" value="TRANS-ACONITATE 2-METHYLTRANSFERASE-RELATED"/>
    <property type="match status" value="1"/>
</dbReference>
<evidence type="ECO:0000256" key="1">
    <source>
        <dbReference type="ARBA" id="ARBA00022603"/>
    </source>
</evidence>